<dbReference type="EMBL" id="JAGPXD010000001">
    <property type="protein sequence ID" value="KAH7374620.1"/>
    <property type="molecule type" value="Genomic_DNA"/>
</dbReference>
<evidence type="ECO:0000313" key="3">
    <source>
        <dbReference type="Proteomes" id="UP000813385"/>
    </source>
</evidence>
<dbReference type="PANTHER" id="PTHR38049">
    <property type="entry name" value="RICIN B LECTIN DOMAIN-CONTAINING PROTEIN"/>
    <property type="match status" value="1"/>
</dbReference>
<name>A0A8K0TMP0_9PEZI</name>
<feature type="chain" id="PRO_5035421212" evidence="1">
    <location>
        <begin position="21"/>
        <end position="197"/>
    </location>
</feature>
<dbReference type="AlphaFoldDB" id="A0A8K0TMP0"/>
<sequence>MVLGLLVIGAIPTVIGVAEAISAQKQSNEANKEKIKFSLGISVTINGVNAEADGILTDGKLFLNHPESQVEGFKFDGWYFMYPGDEKIMGLVTMTCADPPAMGWMFVDADTRAVRYGARKDTIDNIVGPWHWTPNEEYLTLRGGGEGFIAVREEDGPRWYVCWDPDGMLRAQIEPERQAVVVLRRQLKLGVESKYVR</sequence>
<dbReference type="OrthoDB" id="3928002at2759"/>
<keyword evidence="3" id="KW-1185">Reference proteome</keyword>
<organism evidence="2 3">
    <name type="scientific">Plectosphaerella cucumerina</name>
    <dbReference type="NCBI Taxonomy" id="40658"/>
    <lineage>
        <taxon>Eukaryota</taxon>
        <taxon>Fungi</taxon>
        <taxon>Dikarya</taxon>
        <taxon>Ascomycota</taxon>
        <taxon>Pezizomycotina</taxon>
        <taxon>Sordariomycetes</taxon>
        <taxon>Hypocreomycetidae</taxon>
        <taxon>Glomerellales</taxon>
        <taxon>Plectosphaerellaceae</taxon>
        <taxon>Plectosphaerella</taxon>
    </lineage>
</organism>
<comment type="caution">
    <text evidence="2">The sequence shown here is derived from an EMBL/GenBank/DDBJ whole genome shotgun (WGS) entry which is preliminary data.</text>
</comment>
<gene>
    <name evidence="2" type="ORF">B0T11DRAFT_2020</name>
</gene>
<evidence type="ECO:0000313" key="2">
    <source>
        <dbReference type="EMBL" id="KAH7374620.1"/>
    </source>
</evidence>
<accession>A0A8K0TMP0</accession>
<keyword evidence="1" id="KW-0732">Signal</keyword>
<reference evidence="2" key="1">
    <citation type="journal article" date="2021" name="Nat. Commun.">
        <title>Genetic determinants of endophytism in the Arabidopsis root mycobiome.</title>
        <authorList>
            <person name="Mesny F."/>
            <person name="Miyauchi S."/>
            <person name="Thiergart T."/>
            <person name="Pickel B."/>
            <person name="Atanasova L."/>
            <person name="Karlsson M."/>
            <person name="Huettel B."/>
            <person name="Barry K.W."/>
            <person name="Haridas S."/>
            <person name="Chen C."/>
            <person name="Bauer D."/>
            <person name="Andreopoulos W."/>
            <person name="Pangilinan J."/>
            <person name="LaButti K."/>
            <person name="Riley R."/>
            <person name="Lipzen A."/>
            <person name="Clum A."/>
            <person name="Drula E."/>
            <person name="Henrissat B."/>
            <person name="Kohler A."/>
            <person name="Grigoriev I.V."/>
            <person name="Martin F.M."/>
            <person name="Hacquard S."/>
        </authorList>
    </citation>
    <scope>NUCLEOTIDE SEQUENCE</scope>
    <source>
        <strain evidence="2">MPI-CAGE-AT-0016</strain>
    </source>
</reference>
<proteinExistence type="predicted"/>
<dbReference type="PANTHER" id="PTHR38049:SF1">
    <property type="entry name" value="PROTEIN KINASE DOMAIN-CONTAINING PROTEIN"/>
    <property type="match status" value="1"/>
</dbReference>
<protein>
    <submittedName>
        <fullName evidence="2">Uncharacterized protein</fullName>
    </submittedName>
</protein>
<feature type="signal peptide" evidence="1">
    <location>
        <begin position="1"/>
        <end position="20"/>
    </location>
</feature>
<dbReference type="Proteomes" id="UP000813385">
    <property type="component" value="Unassembled WGS sequence"/>
</dbReference>
<evidence type="ECO:0000256" key="1">
    <source>
        <dbReference type="SAM" id="SignalP"/>
    </source>
</evidence>